<reference evidence="2 3" key="1">
    <citation type="submission" date="2014-06" db="EMBL/GenBank/DDBJ databases">
        <title>Evolutionary Origins and Diversification of the Mycorrhizal Mutualists.</title>
        <authorList>
            <consortium name="DOE Joint Genome Institute"/>
            <consortium name="Mycorrhizal Genomics Consortium"/>
            <person name="Kohler A."/>
            <person name="Kuo A."/>
            <person name="Nagy L.G."/>
            <person name="Floudas D."/>
            <person name="Copeland A."/>
            <person name="Barry K.W."/>
            <person name="Cichocki N."/>
            <person name="Veneault-Fourrey C."/>
            <person name="LaButti K."/>
            <person name="Lindquist E.A."/>
            <person name="Lipzen A."/>
            <person name="Lundell T."/>
            <person name="Morin E."/>
            <person name="Murat C."/>
            <person name="Riley R."/>
            <person name="Ohm R."/>
            <person name="Sun H."/>
            <person name="Tunlid A."/>
            <person name="Henrissat B."/>
            <person name="Grigoriev I.V."/>
            <person name="Hibbett D.S."/>
            <person name="Martin F."/>
        </authorList>
    </citation>
    <scope>NUCLEOTIDE SEQUENCE [LARGE SCALE GENOMIC DNA]</scope>
    <source>
        <strain evidence="2 3">SS14</strain>
    </source>
</reference>
<sequence>MPLKSRNARFAPYPTPLHNSIQSNHPEQDGHYFVERITTPNCRLIGDDAIHLRSGLTMGDIRQSIMHLFDPIPDLDLAIRKTTPIAMHHVDVSSVTQFQSSYVQEEPYFINYDGGPYNYDTTVRIINRESQTDMQPYYVAPQPATNYNGTAENHPPFPRANPERRQTNNISFNYRPILPKGCDRSKTFGSAHQASSSKQILEEQDTPEAMPVGERRIVDNKGDCTYCGQHTTRPVDHFWKHVVHEFRYGTPICPEGFEPILKDASRVELAAEGNEQTQCPHCHKRYARRDSLGRHIRESCPKRSPNKIADVEAFGNHTALMRIFLESMGFQTLKRFQ</sequence>
<evidence type="ECO:0000256" key="1">
    <source>
        <dbReference type="SAM" id="MobiDB-lite"/>
    </source>
</evidence>
<feature type="region of interest" description="Disordered" evidence="1">
    <location>
        <begin position="1"/>
        <end position="26"/>
    </location>
</feature>
<dbReference type="EMBL" id="KN837654">
    <property type="protein sequence ID" value="KIJ23502.1"/>
    <property type="molecule type" value="Genomic_DNA"/>
</dbReference>
<evidence type="ECO:0000313" key="2">
    <source>
        <dbReference type="EMBL" id="KIJ23502.1"/>
    </source>
</evidence>
<feature type="compositionally biased region" description="Polar residues" evidence="1">
    <location>
        <begin position="187"/>
        <end position="199"/>
    </location>
</feature>
<dbReference type="Proteomes" id="UP000054279">
    <property type="component" value="Unassembled WGS sequence"/>
</dbReference>
<proteinExistence type="predicted"/>
<keyword evidence="3" id="KW-1185">Reference proteome</keyword>
<dbReference type="HOGENOM" id="CLU_829415_0_0_1"/>
<feature type="region of interest" description="Disordered" evidence="1">
    <location>
        <begin position="186"/>
        <end position="205"/>
    </location>
</feature>
<name>A0A0C9U361_SPHS4</name>
<protein>
    <submittedName>
        <fullName evidence="2">Uncharacterized protein</fullName>
    </submittedName>
</protein>
<accession>A0A0C9U361</accession>
<dbReference type="AlphaFoldDB" id="A0A0C9U361"/>
<evidence type="ECO:0000313" key="3">
    <source>
        <dbReference type="Proteomes" id="UP000054279"/>
    </source>
</evidence>
<gene>
    <name evidence="2" type="ORF">M422DRAFT_786159</name>
</gene>
<organism evidence="2 3">
    <name type="scientific">Sphaerobolus stellatus (strain SS14)</name>
    <dbReference type="NCBI Taxonomy" id="990650"/>
    <lineage>
        <taxon>Eukaryota</taxon>
        <taxon>Fungi</taxon>
        <taxon>Dikarya</taxon>
        <taxon>Basidiomycota</taxon>
        <taxon>Agaricomycotina</taxon>
        <taxon>Agaricomycetes</taxon>
        <taxon>Phallomycetidae</taxon>
        <taxon>Geastrales</taxon>
        <taxon>Sphaerobolaceae</taxon>
        <taxon>Sphaerobolus</taxon>
    </lineage>
</organism>